<dbReference type="Gene3D" id="3.40.20.10">
    <property type="entry name" value="Severin"/>
    <property type="match status" value="1"/>
</dbReference>
<dbReference type="KEGG" id="cten:18246164"/>
<evidence type="ECO:0000256" key="2">
    <source>
        <dbReference type="ARBA" id="ARBA00008334"/>
    </source>
</evidence>
<dbReference type="AlphaFoldDB" id="G3BFP4"/>
<dbReference type="InterPro" id="IPR029006">
    <property type="entry name" value="ADF-H/Gelsolin-like_dom_sf"/>
</dbReference>
<dbReference type="SUPFAM" id="SSF82754">
    <property type="entry name" value="C-terminal, gelsolin-like domain of Sec23/24"/>
    <property type="match status" value="1"/>
</dbReference>
<dbReference type="EMBL" id="GL996528">
    <property type="protein sequence ID" value="EGV60069.1"/>
    <property type="molecule type" value="Genomic_DNA"/>
</dbReference>
<feature type="domain" description="Sec23/Sec24 trunk" evidence="8">
    <location>
        <begin position="208"/>
        <end position="452"/>
    </location>
</feature>
<evidence type="ECO:0000313" key="11">
    <source>
        <dbReference type="EMBL" id="EGV60069.1"/>
    </source>
</evidence>
<evidence type="ECO:0000259" key="10">
    <source>
        <dbReference type="Pfam" id="PF08033"/>
    </source>
</evidence>
<dbReference type="Gene3D" id="2.60.40.1670">
    <property type="entry name" value="beta-sandwich domain of Sec23/24"/>
    <property type="match status" value="1"/>
</dbReference>
<dbReference type="GO" id="GO:0006886">
    <property type="term" value="P:intracellular protein transport"/>
    <property type="evidence" value="ECO:0007669"/>
    <property type="project" value="InterPro"/>
</dbReference>
<dbReference type="Pfam" id="PF04811">
    <property type="entry name" value="Sec23_trunk"/>
    <property type="match status" value="1"/>
</dbReference>
<dbReference type="InterPro" id="IPR050550">
    <property type="entry name" value="SEC23_SEC24_subfamily"/>
</dbReference>
<reference evidence="11 12" key="1">
    <citation type="journal article" date="2011" name="Proc. Natl. Acad. Sci. U.S.A.">
        <title>Comparative genomics of xylose-fermenting fungi for enhanced biofuel production.</title>
        <authorList>
            <person name="Wohlbach D.J."/>
            <person name="Kuo A."/>
            <person name="Sato T.K."/>
            <person name="Potts K.M."/>
            <person name="Salamov A.A."/>
            <person name="LaButti K.M."/>
            <person name="Sun H."/>
            <person name="Clum A."/>
            <person name="Pangilinan J.L."/>
            <person name="Lindquist E.A."/>
            <person name="Lucas S."/>
            <person name="Lapidus A."/>
            <person name="Jin M."/>
            <person name="Gunawan C."/>
            <person name="Balan V."/>
            <person name="Dale B.E."/>
            <person name="Jeffries T.W."/>
            <person name="Zinkel R."/>
            <person name="Barry K.W."/>
            <person name="Grigoriev I.V."/>
            <person name="Gasch A.P."/>
        </authorList>
    </citation>
    <scope>NUCLEOTIDE SEQUENCE [LARGE SCALE GENOMIC DNA]</scope>
    <source>
        <strain evidence="12">ATCC 10573 / BCRC 21748 / CBS 615 / JCM 9827 / NBRC 10315 / NRRL Y-1498 / VKM Y-70</strain>
    </source>
</reference>
<dbReference type="STRING" id="590646.G3BFP4"/>
<feature type="domain" description="Sec23/Sec24 beta-sandwich" evidence="10">
    <location>
        <begin position="461"/>
        <end position="553"/>
    </location>
</feature>
<evidence type="ECO:0000256" key="4">
    <source>
        <dbReference type="ARBA" id="ARBA00022490"/>
    </source>
</evidence>
<dbReference type="SUPFAM" id="SSF53300">
    <property type="entry name" value="vWA-like"/>
    <property type="match status" value="1"/>
</dbReference>
<accession>G3BFP4</accession>
<organism evidence="12">
    <name type="scientific">Candida tenuis (strain ATCC 10573 / BCRC 21748 / CBS 615 / JCM 9827 / NBRC 10315 / NRRL Y-1498 / VKM Y-70)</name>
    <name type="common">Yeast</name>
    <name type="synonym">Yamadazyma tenuis</name>
    <dbReference type="NCBI Taxonomy" id="590646"/>
    <lineage>
        <taxon>Eukaryota</taxon>
        <taxon>Fungi</taxon>
        <taxon>Dikarya</taxon>
        <taxon>Ascomycota</taxon>
        <taxon>Saccharomycotina</taxon>
        <taxon>Pichiomycetes</taxon>
        <taxon>Debaryomycetaceae</taxon>
        <taxon>Yamadazyma</taxon>
    </lineage>
</organism>
<dbReference type="InterPro" id="IPR036465">
    <property type="entry name" value="vWFA_dom_sf"/>
</dbReference>
<dbReference type="SUPFAM" id="SSF82919">
    <property type="entry name" value="Zn-finger domain of Sec23/24"/>
    <property type="match status" value="1"/>
</dbReference>
<evidence type="ECO:0000259" key="7">
    <source>
        <dbReference type="Pfam" id="PF04810"/>
    </source>
</evidence>
<dbReference type="OrthoDB" id="49016at2759"/>
<dbReference type="HOGENOM" id="CLU_004589_1_0_1"/>
<feature type="domain" description="Sec23/Sec24 helical" evidence="9">
    <location>
        <begin position="564"/>
        <end position="670"/>
    </location>
</feature>
<dbReference type="Pfam" id="PF04815">
    <property type="entry name" value="Sec23_helical"/>
    <property type="match status" value="1"/>
</dbReference>
<dbReference type="GO" id="GO:0000149">
    <property type="term" value="F:SNARE binding"/>
    <property type="evidence" value="ECO:0007669"/>
    <property type="project" value="TreeGrafter"/>
</dbReference>
<comment type="subcellular location">
    <subcellularLocation>
        <location evidence="1">Golgi apparatus membrane</location>
    </subcellularLocation>
</comment>
<dbReference type="InterPro" id="IPR006896">
    <property type="entry name" value="Sec23/24_trunk_dom"/>
</dbReference>
<keyword evidence="4" id="KW-0963">Cytoplasm</keyword>
<dbReference type="SUPFAM" id="SSF81811">
    <property type="entry name" value="Helical domain of Sec23/24"/>
    <property type="match status" value="1"/>
</dbReference>
<sequence>MENNGPNDEESLSVSFQRHRDQLEYMAPTEDGSVVCKSFLTFENVVSPTAGTQFQTVDQGTASSRFIRSTMYNIPETEQLRSASKLPVAVTVRPFAPLLETEDPVPLVDMRTVGRDYLDKEDVGPIRCRRCRTYMNPAVQHTNTDRFTCNICLFPNNKTPPDYAAMLNPSTNQRVDVGLKPELHRGVYDILVPDSYNLGGPDKKPGVLHHVLLIDITVESIKRSLPMVIADAIRSVFYGSSDEVGDDPVPKESKKFAIILFDKRMHFFNLSSNLDSTQITICSDLDDPFIPFFEGLFVDPEESRIAIEDALNNIEQLGSDDSLRADDEPCFSVALRTAMLCLAEVGGGKITAVLSALPSWGPGALKFKDNKTQAATISPEVQKKVYSADNDYYKLLAKDFIKENVGLDCLVVSQTAVDLSNIGWLCSVTGGSVFRWSNFVVERDARDFTGRFVGSIVKTVGYQGQLKLRCSSGLQVAQYYGTSSSIAEISVVGAHTQDPVIPVLSEDHTFTILLEYDGKLTTSHDCHFQAALLYTDSEGVRKVRVINLVLAVSERLDDIFNFVDQDTVVTTIVRDTLSFVGRQTFKELRESLNEKLVEIFTQYRAKSELGHNAKSTLTSRLLMPDSLADLPMYILAFLKSTAIRDSNHISADARLEDVFQMLNMPIERLMYHLYPALVELHSLYPHEGLFPSEDANPSRFISLPRYKDLSLHKLQDGIYIMCDGKRVIVWVRPNANPLLIKDLFGDHIESIESIDALNDELPDLPTDISTQARNIIKFFNSQINGLNNIGSAGIQIVRETLDGSDIFFKEHLVEDGSKLAVNIHNSSYPDYLARLHKAIRVKLENDKTYSKVKQSIRSAENHETLAQKYIQF</sequence>
<protein>
    <submittedName>
        <fullName evidence="11">Beta-sandwich domain of Sec23/24</fullName>
    </submittedName>
</protein>
<keyword evidence="12" id="KW-1185">Reference proteome</keyword>
<feature type="domain" description="Zinc finger Sec23/Sec24-type" evidence="7">
    <location>
        <begin position="125"/>
        <end position="163"/>
    </location>
</feature>
<dbReference type="GO" id="GO:0000139">
    <property type="term" value="C:Golgi membrane"/>
    <property type="evidence" value="ECO:0007669"/>
    <property type="project" value="UniProtKB-SubCell"/>
</dbReference>
<evidence type="ECO:0000256" key="6">
    <source>
        <dbReference type="ARBA" id="ARBA00023034"/>
    </source>
</evidence>
<keyword evidence="3" id="KW-0813">Transport</keyword>
<dbReference type="Pfam" id="PF04810">
    <property type="entry name" value="zf-Sec23_Sec24"/>
    <property type="match status" value="1"/>
</dbReference>
<dbReference type="SUPFAM" id="SSF81995">
    <property type="entry name" value="beta-sandwich domain of Sec23/24"/>
    <property type="match status" value="1"/>
</dbReference>
<keyword evidence="6" id="KW-0333">Golgi apparatus</keyword>
<dbReference type="Gene3D" id="3.40.50.410">
    <property type="entry name" value="von Willebrand factor, type A domain"/>
    <property type="match status" value="1"/>
</dbReference>
<dbReference type="Proteomes" id="UP000000707">
    <property type="component" value="Unassembled WGS sequence"/>
</dbReference>
<dbReference type="Gene3D" id="1.20.120.730">
    <property type="entry name" value="Sec23/Sec24 helical domain"/>
    <property type="match status" value="1"/>
</dbReference>
<dbReference type="PANTHER" id="PTHR13803">
    <property type="entry name" value="SEC24-RELATED PROTEIN"/>
    <property type="match status" value="1"/>
</dbReference>
<comment type="similarity">
    <text evidence="2">Belongs to the SEC23/SEC24 family. SEC24 subfamily.</text>
</comment>
<dbReference type="GeneID" id="18246164"/>
<dbReference type="InterPro" id="IPR036175">
    <property type="entry name" value="Sec23/24_helical_dom_sf"/>
</dbReference>
<dbReference type="InterPro" id="IPR036174">
    <property type="entry name" value="Znf_Sec23_Sec24_sf"/>
</dbReference>
<dbReference type="InterPro" id="IPR036180">
    <property type="entry name" value="Gelsolin-like_dom_sf"/>
</dbReference>
<dbReference type="Gene3D" id="2.30.30.380">
    <property type="entry name" value="Zn-finger domain of Sec23/24"/>
    <property type="match status" value="1"/>
</dbReference>
<gene>
    <name evidence="11" type="ORF">CANTEDRAFT_109991</name>
</gene>
<dbReference type="InterPro" id="IPR012990">
    <property type="entry name" value="Beta-sandwich_Sec23_24"/>
</dbReference>
<dbReference type="GO" id="GO:0008270">
    <property type="term" value="F:zinc ion binding"/>
    <property type="evidence" value="ECO:0007669"/>
    <property type="project" value="InterPro"/>
</dbReference>
<dbReference type="InterPro" id="IPR006900">
    <property type="entry name" value="Sec23/24_helical_dom"/>
</dbReference>
<dbReference type="GO" id="GO:0090110">
    <property type="term" value="P:COPII-coated vesicle cargo loading"/>
    <property type="evidence" value="ECO:0007669"/>
    <property type="project" value="TreeGrafter"/>
</dbReference>
<evidence type="ECO:0000256" key="3">
    <source>
        <dbReference type="ARBA" id="ARBA00022448"/>
    </source>
</evidence>
<evidence type="ECO:0000256" key="1">
    <source>
        <dbReference type="ARBA" id="ARBA00004394"/>
    </source>
</evidence>
<keyword evidence="5" id="KW-0653">Protein transport</keyword>
<evidence type="ECO:0000259" key="8">
    <source>
        <dbReference type="Pfam" id="PF04811"/>
    </source>
</evidence>
<proteinExistence type="inferred from homology"/>
<name>G3BFP4_CANTC</name>
<evidence type="ECO:0000313" key="12">
    <source>
        <dbReference type="Proteomes" id="UP000000707"/>
    </source>
</evidence>
<dbReference type="InterPro" id="IPR006895">
    <property type="entry name" value="Znf_Sec23_Sec24"/>
</dbReference>
<dbReference type="GO" id="GO:0030127">
    <property type="term" value="C:COPII vesicle coat"/>
    <property type="evidence" value="ECO:0007669"/>
    <property type="project" value="InterPro"/>
</dbReference>
<dbReference type="PANTHER" id="PTHR13803:SF4">
    <property type="entry name" value="SECRETORY 24CD, ISOFORM C"/>
    <property type="match status" value="1"/>
</dbReference>
<dbReference type="Pfam" id="PF08033">
    <property type="entry name" value="Sec23_BS"/>
    <property type="match status" value="1"/>
</dbReference>
<evidence type="ECO:0000256" key="5">
    <source>
        <dbReference type="ARBA" id="ARBA00022927"/>
    </source>
</evidence>
<evidence type="ECO:0000259" key="9">
    <source>
        <dbReference type="Pfam" id="PF04815"/>
    </source>
</evidence>
<dbReference type="eggNOG" id="KOG1984">
    <property type="taxonomic scope" value="Eukaryota"/>
</dbReference>
<dbReference type="GO" id="GO:0070971">
    <property type="term" value="C:endoplasmic reticulum exit site"/>
    <property type="evidence" value="ECO:0007669"/>
    <property type="project" value="TreeGrafter"/>
</dbReference>